<dbReference type="Proteomes" id="UP001063782">
    <property type="component" value="Chromosome"/>
</dbReference>
<evidence type="ECO:0000313" key="2">
    <source>
        <dbReference type="Proteomes" id="UP001063782"/>
    </source>
</evidence>
<organism evidence="1 2">
    <name type="scientific">Moraxella nasicaprae</name>
    <dbReference type="NCBI Taxonomy" id="2904122"/>
    <lineage>
        <taxon>Bacteria</taxon>
        <taxon>Pseudomonadati</taxon>
        <taxon>Pseudomonadota</taxon>
        <taxon>Gammaproteobacteria</taxon>
        <taxon>Moraxellales</taxon>
        <taxon>Moraxellaceae</taxon>
        <taxon>Moraxella</taxon>
    </lineage>
</organism>
<gene>
    <name evidence="1" type="ORF">LU297_00260</name>
</gene>
<dbReference type="EMBL" id="CP089977">
    <property type="protein sequence ID" value="UXZ04929.1"/>
    <property type="molecule type" value="Genomic_DNA"/>
</dbReference>
<dbReference type="RefSeq" id="WP_263076430.1">
    <property type="nucleotide sequence ID" value="NZ_CP089977.1"/>
</dbReference>
<keyword evidence="2" id="KW-1185">Reference proteome</keyword>
<name>A0ABY6F4A5_9GAMM</name>
<protein>
    <recommendedName>
        <fullName evidence="3">HEPN domain-containing protein</fullName>
    </recommendedName>
</protein>
<sequence>MAVDIQDLKLSLDGLFALLDSSSGESDKRAFISRSYYVIFHIVKQYIEQNLPQYAIGKNSDGVFKTGVHNQLYLVLVDYAEQTNNKNFQKLALQFKDFHSRRCQSDYELEKNISDYDVKIAKKYYESIPNLLDNFKV</sequence>
<proteinExistence type="predicted"/>
<evidence type="ECO:0000313" key="1">
    <source>
        <dbReference type="EMBL" id="UXZ04929.1"/>
    </source>
</evidence>
<evidence type="ECO:0008006" key="3">
    <source>
        <dbReference type="Google" id="ProtNLM"/>
    </source>
</evidence>
<dbReference type="Gene3D" id="1.20.120.330">
    <property type="entry name" value="Nucleotidyltransferases domain 2"/>
    <property type="match status" value="1"/>
</dbReference>
<reference evidence="1" key="1">
    <citation type="submission" date="2021-12" db="EMBL/GenBank/DDBJ databases">
        <title>taxonomy of Moraxella sp. ZY201224.</title>
        <authorList>
            <person name="Li F."/>
        </authorList>
    </citation>
    <scope>NUCLEOTIDE SEQUENCE</scope>
    <source>
        <strain evidence="1">ZY201224</strain>
    </source>
</reference>
<accession>A0ABY6F4A5</accession>